<evidence type="ECO:0000256" key="1">
    <source>
        <dbReference type="SAM" id="Phobius"/>
    </source>
</evidence>
<dbReference type="AlphaFoldDB" id="A0A934VPT5"/>
<keyword evidence="1" id="KW-1133">Transmembrane helix</keyword>
<dbReference type="SUPFAM" id="SSF55874">
    <property type="entry name" value="ATPase domain of HSP90 chaperone/DNA topoisomerase II/histidine kinase"/>
    <property type="match status" value="1"/>
</dbReference>
<comment type="caution">
    <text evidence="3">The sequence shown here is derived from an EMBL/GenBank/DDBJ whole genome shotgun (WGS) entry which is preliminary data.</text>
</comment>
<accession>A0A934VPT5</accession>
<dbReference type="GO" id="GO:0016020">
    <property type="term" value="C:membrane"/>
    <property type="evidence" value="ECO:0007669"/>
    <property type="project" value="InterPro"/>
</dbReference>
<keyword evidence="1" id="KW-0472">Membrane</keyword>
<dbReference type="PANTHER" id="PTHR34220:SF7">
    <property type="entry name" value="SENSOR HISTIDINE KINASE YPDA"/>
    <property type="match status" value="1"/>
</dbReference>
<proteinExistence type="predicted"/>
<protein>
    <submittedName>
        <fullName evidence="3">Histidine kinase</fullName>
    </submittedName>
</protein>
<evidence type="ECO:0000313" key="3">
    <source>
        <dbReference type="EMBL" id="MBK1881376.1"/>
    </source>
</evidence>
<organism evidence="3 4">
    <name type="scientific">Luteolibacter pohnpeiensis</name>
    <dbReference type="NCBI Taxonomy" id="454153"/>
    <lineage>
        <taxon>Bacteria</taxon>
        <taxon>Pseudomonadati</taxon>
        <taxon>Verrucomicrobiota</taxon>
        <taxon>Verrucomicrobiia</taxon>
        <taxon>Verrucomicrobiales</taxon>
        <taxon>Verrucomicrobiaceae</taxon>
        <taxon>Luteolibacter</taxon>
    </lineage>
</organism>
<dbReference type="RefSeq" id="WP_200267517.1">
    <property type="nucleotide sequence ID" value="NZ_JAENIJ010000003.1"/>
</dbReference>
<keyword evidence="3" id="KW-0808">Transferase</keyword>
<dbReference type="InterPro" id="IPR036890">
    <property type="entry name" value="HATPase_C_sf"/>
</dbReference>
<dbReference type="InterPro" id="IPR010559">
    <property type="entry name" value="Sig_transdc_His_kin_internal"/>
</dbReference>
<feature type="transmembrane region" description="Helical" evidence="1">
    <location>
        <begin position="57"/>
        <end position="80"/>
    </location>
</feature>
<feature type="transmembrane region" description="Helical" evidence="1">
    <location>
        <begin position="132"/>
        <end position="153"/>
    </location>
</feature>
<sequence>MLIALTRAVLSGGEEIGKSGNLLRRMPIFPRLQLIGWGGYAICDLFSRISFWGGFPVAFTLTLLVEPVTVLITFGLRWVYRRRGIREAFDGQAVWTIAAISGVAAVVHLGWVELMLMMIRRFGLVAQGDARYLPRLIFFWILFSGWSFAYLWLRAELEKRSEQSRRKAAVLAAEKAELQMLRYQLNPHFLFNSLNQLVTEINDRPDVALEMTHRLAEYLRHSLDYRGELLVPLSLEIQSVKDYLAIEQGRFEDRLSVLIDTDFEARNAMVPSFLLQPLVENAVKHGLKTSAPPWKVSVKSSKGDDQLTIVVRNSGCLESQPRTQPRAGVGLENLKRRLQIHYPERHCFRLYEDAGMVVAELNLEGAPC</sequence>
<dbReference type="Proteomes" id="UP000603141">
    <property type="component" value="Unassembled WGS sequence"/>
</dbReference>
<keyword evidence="1" id="KW-0812">Transmembrane</keyword>
<dbReference type="InterPro" id="IPR050640">
    <property type="entry name" value="Bact_2-comp_sensor_kinase"/>
</dbReference>
<name>A0A934VPT5_9BACT</name>
<keyword evidence="4" id="KW-1185">Reference proteome</keyword>
<feature type="domain" description="Signal transduction histidine kinase internal region" evidence="2">
    <location>
        <begin position="176"/>
        <end position="255"/>
    </location>
</feature>
<dbReference type="EMBL" id="JAENIJ010000003">
    <property type="protein sequence ID" value="MBK1881376.1"/>
    <property type="molecule type" value="Genomic_DNA"/>
</dbReference>
<dbReference type="PANTHER" id="PTHR34220">
    <property type="entry name" value="SENSOR HISTIDINE KINASE YPDA"/>
    <property type="match status" value="1"/>
</dbReference>
<dbReference type="Gene3D" id="3.30.565.10">
    <property type="entry name" value="Histidine kinase-like ATPase, C-terminal domain"/>
    <property type="match status" value="1"/>
</dbReference>
<gene>
    <name evidence="3" type="ORF">JIN85_03050</name>
</gene>
<dbReference type="GO" id="GO:0000155">
    <property type="term" value="F:phosphorelay sensor kinase activity"/>
    <property type="evidence" value="ECO:0007669"/>
    <property type="project" value="InterPro"/>
</dbReference>
<evidence type="ECO:0000313" key="4">
    <source>
        <dbReference type="Proteomes" id="UP000603141"/>
    </source>
</evidence>
<feature type="transmembrane region" description="Helical" evidence="1">
    <location>
        <begin position="92"/>
        <end position="112"/>
    </location>
</feature>
<reference evidence="3" key="1">
    <citation type="submission" date="2021-01" db="EMBL/GenBank/DDBJ databases">
        <title>Modified the classification status of verrucomicrobia.</title>
        <authorList>
            <person name="Feng X."/>
        </authorList>
    </citation>
    <scope>NUCLEOTIDE SEQUENCE</scope>
    <source>
        <strain evidence="3">KCTC 22041</strain>
    </source>
</reference>
<keyword evidence="3" id="KW-0418">Kinase</keyword>
<evidence type="ECO:0000259" key="2">
    <source>
        <dbReference type="Pfam" id="PF06580"/>
    </source>
</evidence>
<dbReference type="Pfam" id="PF06580">
    <property type="entry name" value="His_kinase"/>
    <property type="match status" value="1"/>
</dbReference>